<proteinExistence type="predicted"/>
<feature type="signal peptide" evidence="2">
    <location>
        <begin position="1"/>
        <end position="18"/>
    </location>
</feature>
<dbReference type="EMBL" id="JAPDHV010000003">
    <property type="protein sequence ID" value="MCW3161234.1"/>
    <property type="molecule type" value="Genomic_DNA"/>
</dbReference>
<reference evidence="3" key="1">
    <citation type="submission" date="2022-10" db="EMBL/GenBank/DDBJ databases">
        <title>Chryseobacterium babae sp. nov. isolated from the gut of the beetle Oryctes rhinoceros, and Chryseobacterium kimseyorum sp. nov., isolated from a stick insect rearing cage.</title>
        <authorList>
            <person name="Shelomi M."/>
            <person name="Han C.-J."/>
            <person name="Chen W.-M."/>
            <person name="Chen H.-K."/>
            <person name="Liaw S.-J."/>
            <person name="Muhle E."/>
            <person name="Clermont D."/>
        </authorList>
    </citation>
    <scope>NUCLEOTIDE SEQUENCE</scope>
    <source>
        <strain evidence="3">WLa1L2M3</strain>
    </source>
</reference>
<feature type="chain" id="PRO_5045996466" evidence="2">
    <location>
        <begin position="19"/>
        <end position="218"/>
    </location>
</feature>
<accession>A0ABT3HNB1</accession>
<keyword evidence="1" id="KW-0472">Membrane</keyword>
<evidence type="ECO:0000313" key="3">
    <source>
        <dbReference type="EMBL" id="MCW3161234.1"/>
    </source>
</evidence>
<keyword evidence="4" id="KW-1185">Reference proteome</keyword>
<keyword evidence="1" id="KW-0812">Transmembrane</keyword>
<sequence>MKKTFTLFFAVASMAVYSQIQIPATSSKGIIVTQNNTKIVYKDLKYEKGKVTYKNAQTDSEEFLYDNSIKSIEENENATVVQNSNSGILNTQKSEKLTSMRDIKNYLKENDLKYKRGKGLSDVGTVFIIGGGATFLIGGISNLSSANEVKSSGESKKGSSVPLIIGLGVAGAGLIMKIAGNSQMKNSIRNYQNSDARKFSPNYYVVNDGNGVGMMMKF</sequence>
<evidence type="ECO:0000256" key="2">
    <source>
        <dbReference type="SAM" id="SignalP"/>
    </source>
</evidence>
<evidence type="ECO:0000313" key="4">
    <source>
        <dbReference type="Proteomes" id="UP001163719"/>
    </source>
</evidence>
<keyword evidence="2" id="KW-0732">Signal</keyword>
<dbReference type="RefSeq" id="WP_264743182.1">
    <property type="nucleotide sequence ID" value="NZ_JAPDHV010000003.1"/>
</dbReference>
<gene>
    <name evidence="3" type="ORF">OH806_08130</name>
</gene>
<organism evidence="3 4">
    <name type="scientific">Chryseobacterium oryctis</name>
    <dbReference type="NCBI Taxonomy" id="2952618"/>
    <lineage>
        <taxon>Bacteria</taxon>
        <taxon>Pseudomonadati</taxon>
        <taxon>Bacteroidota</taxon>
        <taxon>Flavobacteriia</taxon>
        <taxon>Flavobacteriales</taxon>
        <taxon>Weeksellaceae</taxon>
        <taxon>Chryseobacterium group</taxon>
        <taxon>Chryseobacterium</taxon>
    </lineage>
</organism>
<evidence type="ECO:0000256" key="1">
    <source>
        <dbReference type="SAM" id="Phobius"/>
    </source>
</evidence>
<dbReference type="Proteomes" id="UP001163719">
    <property type="component" value="Unassembled WGS sequence"/>
</dbReference>
<comment type="caution">
    <text evidence="3">The sequence shown here is derived from an EMBL/GenBank/DDBJ whole genome shotgun (WGS) entry which is preliminary data.</text>
</comment>
<protein>
    <submittedName>
        <fullName evidence="3">Uncharacterized protein</fullName>
    </submittedName>
</protein>
<feature type="transmembrane region" description="Helical" evidence="1">
    <location>
        <begin position="160"/>
        <end position="179"/>
    </location>
</feature>
<name>A0ABT3HNB1_9FLAO</name>
<keyword evidence="1" id="KW-1133">Transmembrane helix</keyword>